<dbReference type="InterPro" id="IPR013785">
    <property type="entry name" value="Aldolase_TIM"/>
</dbReference>
<keyword evidence="4 5" id="KW-0411">Iron-sulfur</keyword>
<feature type="binding site" evidence="6">
    <location>
        <position position="185"/>
    </location>
    <ligand>
        <name>S-adenosyl-L-methionine</name>
        <dbReference type="ChEBI" id="CHEBI:59789"/>
    </ligand>
</feature>
<dbReference type="InterPro" id="IPR034422">
    <property type="entry name" value="HydE/PylB-like"/>
</dbReference>
<keyword evidence="5" id="KW-0004">4Fe-4S</keyword>
<evidence type="ECO:0000259" key="7">
    <source>
        <dbReference type="PROSITE" id="PS51918"/>
    </source>
</evidence>
<dbReference type="SFLD" id="SFLDF00348">
    <property type="entry name" value="FeFe_hydrogenase_maturase_(Hyd"/>
    <property type="match status" value="1"/>
</dbReference>
<accession>A0A6N7XLA0</accession>
<evidence type="ECO:0000313" key="8">
    <source>
        <dbReference type="EMBL" id="MST70719.1"/>
    </source>
</evidence>
<dbReference type="InterPro" id="IPR024021">
    <property type="entry name" value="FeFe-hyd_HydE_rSAM"/>
</dbReference>
<dbReference type="RefSeq" id="WP_154554282.1">
    <property type="nucleotide sequence ID" value="NZ_VUNA01000008.1"/>
</dbReference>
<dbReference type="SMART" id="SM00729">
    <property type="entry name" value="Elp3"/>
    <property type="match status" value="1"/>
</dbReference>
<feature type="binding site" evidence="5">
    <location>
        <position position="69"/>
    </location>
    <ligand>
        <name>[4Fe-4S] cluster</name>
        <dbReference type="ChEBI" id="CHEBI:49883"/>
        <note>4Fe-4S-S-AdoMet</note>
    </ligand>
</feature>
<evidence type="ECO:0000256" key="1">
    <source>
        <dbReference type="ARBA" id="ARBA00022691"/>
    </source>
</evidence>
<dbReference type="GO" id="GO:0046872">
    <property type="term" value="F:metal ion binding"/>
    <property type="evidence" value="ECO:0007669"/>
    <property type="project" value="UniProtKB-KW"/>
</dbReference>
<comment type="cofactor">
    <cofactor evidence="5">
        <name>[4Fe-4S] cluster</name>
        <dbReference type="ChEBI" id="CHEBI:49883"/>
    </cofactor>
    <text evidence="5">Binds 1 [4Fe-4S] cluster. The cluster is coordinated with 3 cysteines and an exchangeable S-adenosyl-L-methionine.</text>
</comment>
<dbReference type="GO" id="GO:0016740">
    <property type="term" value="F:transferase activity"/>
    <property type="evidence" value="ECO:0007669"/>
    <property type="project" value="TreeGrafter"/>
</dbReference>
<dbReference type="CDD" id="cd01335">
    <property type="entry name" value="Radical_SAM"/>
    <property type="match status" value="1"/>
</dbReference>
<keyword evidence="9" id="KW-1185">Reference proteome</keyword>
<dbReference type="PROSITE" id="PS51918">
    <property type="entry name" value="RADICAL_SAM"/>
    <property type="match status" value="1"/>
</dbReference>
<gene>
    <name evidence="8" type="primary">hydE</name>
    <name evidence="8" type="ORF">FYJ65_05085</name>
</gene>
<dbReference type="SFLD" id="SFLDG01060">
    <property type="entry name" value="BATS_domain_containing"/>
    <property type="match status" value="1"/>
</dbReference>
<dbReference type="InterPro" id="IPR007197">
    <property type="entry name" value="rSAM"/>
</dbReference>
<evidence type="ECO:0000256" key="5">
    <source>
        <dbReference type="PIRSR" id="PIRSR004762-1"/>
    </source>
</evidence>
<evidence type="ECO:0000256" key="4">
    <source>
        <dbReference type="ARBA" id="ARBA00023014"/>
    </source>
</evidence>
<keyword evidence="2" id="KW-0479">Metal-binding</keyword>
<evidence type="ECO:0000313" key="9">
    <source>
        <dbReference type="Proteomes" id="UP000469424"/>
    </source>
</evidence>
<evidence type="ECO:0000256" key="2">
    <source>
        <dbReference type="ARBA" id="ARBA00022723"/>
    </source>
</evidence>
<feature type="domain" description="Radical SAM core" evidence="7">
    <location>
        <begin position="51"/>
        <end position="273"/>
    </location>
</feature>
<organism evidence="8 9">
    <name type="scientific">Mogibacterium kristiansenii</name>
    <dbReference type="NCBI Taxonomy" id="2606708"/>
    <lineage>
        <taxon>Bacteria</taxon>
        <taxon>Bacillati</taxon>
        <taxon>Bacillota</taxon>
        <taxon>Clostridia</taxon>
        <taxon>Peptostreptococcales</taxon>
        <taxon>Anaerovoracaceae</taxon>
        <taxon>Mogibacterium</taxon>
    </lineage>
</organism>
<dbReference type="PANTHER" id="PTHR43726">
    <property type="entry name" value="3-METHYLORNITHINE SYNTHASE"/>
    <property type="match status" value="1"/>
</dbReference>
<feature type="binding site" evidence="6">
    <location>
        <position position="165"/>
    </location>
    <ligand>
        <name>S-adenosyl-L-methionine</name>
        <dbReference type="ChEBI" id="CHEBI:59789"/>
    </ligand>
</feature>
<reference evidence="8 9" key="1">
    <citation type="submission" date="2019-08" db="EMBL/GenBank/DDBJ databases">
        <title>In-depth cultivation of the pig gut microbiome towards novel bacterial diversity and tailored functional studies.</title>
        <authorList>
            <person name="Wylensek D."/>
            <person name="Hitch T.C.A."/>
            <person name="Clavel T."/>
        </authorList>
    </citation>
    <scope>NUCLEOTIDE SEQUENCE [LARGE SCALE GENOMIC DNA]</scope>
    <source>
        <strain evidence="8 9">WCA-MUC-591-APC-4B</strain>
    </source>
</reference>
<dbReference type="Gene3D" id="3.20.20.70">
    <property type="entry name" value="Aldolase class I"/>
    <property type="match status" value="1"/>
</dbReference>
<name>A0A6N7XLA0_9FIRM</name>
<dbReference type="GO" id="GO:0051539">
    <property type="term" value="F:4 iron, 4 sulfur cluster binding"/>
    <property type="evidence" value="ECO:0007669"/>
    <property type="project" value="UniProtKB-KW"/>
</dbReference>
<keyword evidence="1 5" id="KW-0949">S-adenosyl-L-methionine</keyword>
<dbReference type="Pfam" id="PF04055">
    <property type="entry name" value="Radical_SAM"/>
    <property type="match status" value="1"/>
</dbReference>
<dbReference type="SFLD" id="SFLDG01280">
    <property type="entry name" value="HydE/PylB-like"/>
    <property type="match status" value="1"/>
</dbReference>
<feature type="binding site" evidence="5">
    <location>
        <position position="65"/>
    </location>
    <ligand>
        <name>[4Fe-4S] cluster</name>
        <dbReference type="ChEBI" id="CHEBI:49883"/>
        <note>4Fe-4S-S-AdoMet</note>
    </ligand>
</feature>
<proteinExistence type="predicted"/>
<dbReference type="PANTHER" id="PTHR43726:SF1">
    <property type="entry name" value="BIOTIN SYNTHASE"/>
    <property type="match status" value="1"/>
</dbReference>
<sequence length="352" mass="39972">MGKLQPLIDKLHENHILSATEYVELLEQRNPEDTEFMRKLAQEEAQKVFGNRIYVRGLIEFSNYCRNDCLYCGIRRSNAKADRYRLTKEEILACCRAGYGFGFRTFVLQSGEDMGFSAETICDIVKSIRTEFPDCAITLSVGERSRESYEAFYRAGAERYLLRHETASEALYEKLHPKELTLANRMRCLRDLKDIGFQVGAGFMVGAPGQTVEHLAQDFLYLAELKPHMIGIGPFIHHQDTPFRDCPDGTLEMTLYCLSILRLMFPNVLLPATTALGTIDPRGRELGVEAGANVIMPSLSPKEVRGKYLLYDGKICTGEEAAECHACLENRMKYIGYQIVTDRGDYPGWTRE</sequence>
<dbReference type="InterPro" id="IPR006638">
    <property type="entry name" value="Elp3/MiaA/NifB-like_rSAM"/>
</dbReference>
<keyword evidence="3 5" id="KW-0408">Iron</keyword>
<dbReference type="PIRSF" id="PIRSF004762">
    <property type="entry name" value="CHP00423"/>
    <property type="match status" value="1"/>
</dbReference>
<dbReference type="EMBL" id="VUNA01000008">
    <property type="protein sequence ID" value="MST70719.1"/>
    <property type="molecule type" value="Genomic_DNA"/>
</dbReference>
<feature type="binding site" evidence="6">
    <location>
        <position position="140"/>
    </location>
    <ligand>
        <name>(3R)-3-methyl-D-ornithine</name>
        <dbReference type="ChEBI" id="CHEBI:64642"/>
    </ligand>
</feature>
<dbReference type="Proteomes" id="UP000469424">
    <property type="component" value="Unassembled WGS sequence"/>
</dbReference>
<evidence type="ECO:0000256" key="3">
    <source>
        <dbReference type="ARBA" id="ARBA00023004"/>
    </source>
</evidence>
<feature type="binding site" evidence="5">
    <location>
        <position position="72"/>
    </location>
    <ligand>
        <name>[4Fe-4S] cluster</name>
        <dbReference type="ChEBI" id="CHEBI:49883"/>
        <note>4Fe-4S-S-AdoMet</note>
    </ligand>
</feature>
<dbReference type="SUPFAM" id="SSF102114">
    <property type="entry name" value="Radical SAM enzymes"/>
    <property type="match status" value="1"/>
</dbReference>
<dbReference type="InterPro" id="IPR058240">
    <property type="entry name" value="rSAM_sf"/>
</dbReference>
<dbReference type="AlphaFoldDB" id="A0A6N7XLA0"/>
<comment type="caution">
    <text evidence="8">The sequence shown here is derived from an EMBL/GenBank/DDBJ whole genome shotgun (WGS) entry which is preliminary data.</text>
</comment>
<evidence type="ECO:0000256" key="6">
    <source>
        <dbReference type="PIRSR" id="PIRSR004762-2"/>
    </source>
</evidence>
<protein>
    <submittedName>
        <fullName evidence="8">[FeFe] hydrogenase H-cluster radical SAM maturase HydE</fullName>
    </submittedName>
</protein>
<dbReference type="SFLD" id="SFLDS00029">
    <property type="entry name" value="Radical_SAM"/>
    <property type="match status" value="1"/>
</dbReference>
<dbReference type="NCBIfam" id="TIGR03956">
    <property type="entry name" value="rSAM_HydE"/>
    <property type="match status" value="1"/>
</dbReference>